<accession>A0A9N9FJT4</accession>
<keyword evidence="3" id="KW-1185">Reference proteome</keyword>
<dbReference type="InterPro" id="IPR018289">
    <property type="entry name" value="MULE_transposase_dom"/>
</dbReference>
<evidence type="ECO:0000313" key="2">
    <source>
        <dbReference type="EMBL" id="CAG8541272.1"/>
    </source>
</evidence>
<organism evidence="2 3">
    <name type="scientific">Dentiscutata erythropus</name>
    <dbReference type="NCBI Taxonomy" id="1348616"/>
    <lineage>
        <taxon>Eukaryota</taxon>
        <taxon>Fungi</taxon>
        <taxon>Fungi incertae sedis</taxon>
        <taxon>Mucoromycota</taxon>
        <taxon>Glomeromycotina</taxon>
        <taxon>Glomeromycetes</taxon>
        <taxon>Diversisporales</taxon>
        <taxon>Gigasporaceae</taxon>
        <taxon>Dentiscutata</taxon>
    </lineage>
</organism>
<protein>
    <submittedName>
        <fullName evidence="2">23481_t:CDS:1</fullName>
    </submittedName>
</protein>
<dbReference type="EMBL" id="CAJVPY010001903">
    <property type="protein sequence ID" value="CAG8541272.1"/>
    <property type="molecule type" value="Genomic_DNA"/>
</dbReference>
<proteinExistence type="predicted"/>
<dbReference type="Pfam" id="PF10551">
    <property type="entry name" value="MULE"/>
    <property type="match status" value="1"/>
</dbReference>
<dbReference type="OrthoDB" id="2328217at2759"/>
<dbReference type="AlphaFoldDB" id="A0A9N9FJT4"/>
<dbReference type="Proteomes" id="UP000789405">
    <property type="component" value="Unassembled WGS sequence"/>
</dbReference>
<evidence type="ECO:0000313" key="3">
    <source>
        <dbReference type="Proteomes" id="UP000789405"/>
    </source>
</evidence>
<reference evidence="2" key="1">
    <citation type="submission" date="2021-06" db="EMBL/GenBank/DDBJ databases">
        <authorList>
            <person name="Kallberg Y."/>
            <person name="Tangrot J."/>
            <person name="Rosling A."/>
        </authorList>
    </citation>
    <scope>NUCLEOTIDE SEQUENCE</scope>
    <source>
        <strain evidence="2">MA453B</strain>
    </source>
</reference>
<sequence>MNSKDLIEFSNLSSSIKTCSNCGNKRKKEEFCRLYKGNPQYEHATCNPCHLRHKNARKRVDQLTRKKTKLEASLNMPMPSVNTTVTQTINNSSRSLSDLVGLELDDDIPQELSSESLEKVNENDNINGLLYTLDEVQELVAKQFRDLEDSDEPVKLIFEIELDSRLVENIFLNRESQFDAQDLKAIRESFHQLANVLLLLFEYGSGYYWEVRKIYLNTSKKELAGCATVYLGCTQREDRQWQRPENTPVKRKSEIRPQINRYACMGNMIFTIDPQKQRAIVQCSHQLAHEHPQYRQVEFPAAAKEWIRDNIKYNLQSSKLYELLQQHKLINVNIHTKEQVYYWVTIFSRQTYMFDSTDQLLSAKKYLEQQQGFKITYYVKNSFVKAIGFTTPLLERIGIKNLKEIIIDSTFKTNQERFELFVVNANHRGYGMPLAYLFLLMCDGTEESYNNPKNTTCTRVQALREFFSSLRNEGLLPAFVLLDKDAGEISAVEEAWSWTANIQLCYWHLDHAIRRRLKDKKPKASGYSKEKAAEASHQFDFIDPSWFPENKIGSLCSDDQIKKIVSISMLPG</sequence>
<feature type="domain" description="MULE transposase" evidence="1">
    <location>
        <begin position="406"/>
        <end position="509"/>
    </location>
</feature>
<name>A0A9N9FJT4_9GLOM</name>
<evidence type="ECO:0000259" key="1">
    <source>
        <dbReference type="Pfam" id="PF10551"/>
    </source>
</evidence>
<comment type="caution">
    <text evidence="2">The sequence shown here is derived from an EMBL/GenBank/DDBJ whole genome shotgun (WGS) entry which is preliminary data.</text>
</comment>
<gene>
    <name evidence="2" type="ORF">DERYTH_LOCUS4814</name>
</gene>